<protein>
    <submittedName>
        <fullName evidence="1">Uncharacterized protein</fullName>
    </submittedName>
</protein>
<evidence type="ECO:0000313" key="1">
    <source>
        <dbReference type="EMBL" id="RUP51388.1"/>
    </source>
</evidence>
<dbReference type="EMBL" id="RBNI01000756">
    <property type="protein sequence ID" value="RUP51388.1"/>
    <property type="molecule type" value="Genomic_DNA"/>
</dbReference>
<evidence type="ECO:0000313" key="2">
    <source>
        <dbReference type="Proteomes" id="UP000268093"/>
    </source>
</evidence>
<keyword evidence="2" id="KW-1185">Reference proteome</keyword>
<name>A0A433DKI7_9FUNG</name>
<organism evidence="1 2">
    <name type="scientific">Jimgerdemannia flammicorona</name>
    <dbReference type="NCBI Taxonomy" id="994334"/>
    <lineage>
        <taxon>Eukaryota</taxon>
        <taxon>Fungi</taxon>
        <taxon>Fungi incertae sedis</taxon>
        <taxon>Mucoromycota</taxon>
        <taxon>Mucoromycotina</taxon>
        <taxon>Endogonomycetes</taxon>
        <taxon>Endogonales</taxon>
        <taxon>Endogonaceae</taxon>
        <taxon>Jimgerdemannia</taxon>
    </lineage>
</organism>
<dbReference type="InterPro" id="IPR005024">
    <property type="entry name" value="Snf7_fam"/>
</dbReference>
<dbReference type="AlphaFoldDB" id="A0A433DKI7"/>
<dbReference type="Pfam" id="PF03357">
    <property type="entry name" value="Snf7"/>
    <property type="match status" value="1"/>
</dbReference>
<dbReference type="GO" id="GO:0007034">
    <property type="term" value="P:vacuolar transport"/>
    <property type="evidence" value="ECO:0007669"/>
    <property type="project" value="InterPro"/>
</dbReference>
<proteinExistence type="predicted"/>
<reference evidence="1 2" key="1">
    <citation type="journal article" date="2018" name="New Phytol.">
        <title>Phylogenomics of Endogonaceae and evolution of mycorrhizas within Mucoromycota.</title>
        <authorList>
            <person name="Chang Y."/>
            <person name="Desiro A."/>
            <person name="Na H."/>
            <person name="Sandor L."/>
            <person name="Lipzen A."/>
            <person name="Clum A."/>
            <person name="Barry K."/>
            <person name="Grigoriev I.V."/>
            <person name="Martin F.M."/>
            <person name="Stajich J.E."/>
            <person name="Smith M.E."/>
            <person name="Bonito G."/>
            <person name="Spatafora J.W."/>
        </authorList>
    </citation>
    <scope>NUCLEOTIDE SEQUENCE [LARGE SCALE GENOMIC DNA]</scope>
    <source>
        <strain evidence="1 2">GMNB39</strain>
    </source>
</reference>
<dbReference type="Proteomes" id="UP000268093">
    <property type="component" value="Unassembled WGS sequence"/>
</dbReference>
<dbReference type="OrthoDB" id="10250120at2759"/>
<comment type="caution">
    <text evidence="1">The sequence shown here is derived from an EMBL/GenBank/DDBJ whole genome shotgun (WGS) entry which is preliminary data.</text>
</comment>
<sequence>MDEILLKIQGAETDTESPHHPTCFTIFHTQSRHQIMQAYTVGADTLKAILASTGLTVDSIDETMNRLRDVLGDQQEIDNAMRLATDGMVETIIGPDADEELERELEGLVDAEKAKTQEAVESSVPTSEVTRPVDVPGVDLVATAEKMDELDGMLARLSVAPEVTRVGLNVAEEENKAQTNNGEEAREAMLV</sequence>
<gene>
    <name evidence="1" type="ORF">BC936DRAFT_148411</name>
</gene>
<accession>A0A433DKI7</accession>